<gene>
    <name evidence="2" type="ORF">WA1_15335</name>
</gene>
<dbReference type="PANTHER" id="PTHR41252">
    <property type="entry name" value="BLR2505 PROTEIN"/>
    <property type="match status" value="1"/>
</dbReference>
<name>A0A139XDC8_9CYAN</name>
<dbReference type="Gene3D" id="3.10.450.50">
    <property type="match status" value="1"/>
</dbReference>
<dbReference type="EMBL" id="ANNX02000017">
    <property type="protein sequence ID" value="KYC42711.1"/>
    <property type="molecule type" value="Genomic_DNA"/>
</dbReference>
<dbReference type="InterPro" id="IPR011944">
    <property type="entry name" value="Steroid_delta5-4_isomerase"/>
</dbReference>
<proteinExistence type="predicted"/>
<comment type="caution">
    <text evidence="2">The sequence shown here is derived from an EMBL/GenBank/DDBJ whole genome shotgun (WGS) entry which is preliminary data.</text>
</comment>
<keyword evidence="3" id="KW-1185">Reference proteome</keyword>
<organism evidence="2 3">
    <name type="scientific">Scytonema hofmannii PCC 7110</name>
    <dbReference type="NCBI Taxonomy" id="128403"/>
    <lineage>
        <taxon>Bacteria</taxon>
        <taxon>Bacillati</taxon>
        <taxon>Cyanobacteriota</taxon>
        <taxon>Cyanophyceae</taxon>
        <taxon>Nostocales</taxon>
        <taxon>Scytonemataceae</taxon>
        <taxon>Scytonema</taxon>
    </lineage>
</organism>
<feature type="domain" description="SnoaL-like" evidence="1">
    <location>
        <begin position="28"/>
        <end position="128"/>
    </location>
</feature>
<dbReference type="InterPro" id="IPR037401">
    <property type="entry name" value="SnoaL-like"/>
</dbReference>
<dbReference type="Pfam" id="PF12680">
    <property type="entry name" value="SnoaL_2"/>
    <property type="match status" value="1"/>
</dbReference>
<dbReference type="NCBIfam" id="TIGR02246">
    <property type="entry name" value="SgcJ/EcaC family oxidoreductase"/>
    <property type="match status" value="1"/>
</dbReference>
<evidence type="ECO:0000259" key="1">
    <source>
        <dbReference type="Pfam" id="PF12680"/>
    </source>
</evidence>
<reference evidence="2 3" key="1">
    <citation type="journal article" date="2013" name="Genome Biol. Evol.">
        <title>Genomes of Stigonematalean cyanobacteria (subsection V) and the evolution of oxygenic photosynthesis from prokaryotes to plastids.</title>
        <authorList>
            <person name="Dagan T."/>
            <person name="Roettger M."/>
            <person name="Stucken K."/>
            <person name="Landan G."/>
            <person name="Koch R."/>
            <person name="Major P."/>
            <person name="Gould S.B."/>
            <person name="Goremykin V.V."/>
            <person name="Rippka R."/>
            <person name="Tandeau de Marsac N."/>
            <person name="Gugger M."/>
            <person name="Lockhart P.J."/>
            <person name="Allen J.F."/>
            <person name="Brune I."/>
            <person name="Maus I."/>
            <person name="Puhler A."/>
            <person name="Martin W.F."/>
        </authorList>
    </citation>
    <scope>NUCLEOTIDE SEQUENCE [LARGE SCALE GENOMIC DNA]</scope>
    <source>
        <strain evidence="2 3">PCC 7110</strain>
    </source>
</reference>
<protein>
    <submittedName>
        <fullName evidence="2">DUF4440 domain-containing protein</fullName>
    </submittedName>
</protein>
<accession>A0A139XDC8</accession>
<dbReference type="RefSeq" id="WP_017742630.1">
    <property type="nucleotide sequence ID" value="NZ_KQ976354.1"/>
</dbReference>
<dbReference type="InterPro" id="IPR032710">
    <property type="entry name" value="NTF2-like_dom_sf"/>
</dbReference>
<dbReference type="PANTHER" id="PTHR41252:SF1">
    <property type="entry name" value="BLR2505 PROTEIN"/>
    <property type="match status" value="1"/>
</dbReference>
<dbReference type="SUPFAM" id="SSF54427">
    <property type="entry name" value="NTF2-like"/>
    <property type="match status" value="1"/>
</dbReference>
<dbReference type="AlphaFoldDB" id="A0A139XDC8"/>
<evidence type="ECO:0000313" key="3">
    <source>
        <dbReference type="Proteomes" id="UP000076925"/>
    </source>
</evidence>
<evidence type="ECO:0000313" key="2">
    <source>
        <dbReference type="EMBL" id="KYC42711.1"/>
    </source>
</evidence>
<dbReference type="STRING" id="128403.WA1_15335"/>
<sequence>MVLLSFVLSMVGSASQNRTRQNVRTLIEQARNAWVARDPDAVAQLFTSDGELIVPGQRWQGQTKIRQEVSKFAEQFIDVSITIRRVVVDGNQAAVEWHYEDTEKRTGKRNKADDAIVLEVKDGRIVYWREYFDNETLAKQDRE</sequence>
<dbReference type="Proteomes" id="UP000076925">
    <property type="component" value="Unassembled WGS sequence"/>
</dbReference>